<evidence type="ECO:0000313" key="3">
    <source>
        <dbReference type="Proteomes" id="UP000287171"/>
    </source>
</evidence>
<sequence length="125" mass="13911">MDSDIAKALVKPMPLDLPFPTPSILAWEIGIVVVCVIIIVFRRFLIRTEAGRWLLSFLRINLHFAGIFLLLTLLSLTPMASLMLSTLNIGATLRDLGVGLVWGIGFDVLMILWLRVLIGLAIRND</sequence>
<dbReference type="Proteomes" id="UP000287171">
    <property type="component" value="Unassembled WGS sequence"/>
</dbReference>
<name>A0A402BL77_9CHLR</name>
<proteinExistence type="predicted"/>
<feature type="transmembrane region" description="Helical" evidence="1">
    <location>
        <begin position="100"/>
        <end position="122"/>
    </location>
</feature>
<keyword evidence="1" id="KW-0812">Transmembrane</keyword>
<evidence type="ECO:0000256" key="1">
    <source>
        <dbReference type="SAM" id="Phobius"/>
    </source>
</evidence>
<keyword evidence="1" id="KW-0472">Membrane</keyword>
<keyword evidence="1" id="KW-1133">Transmembrane helix</keyword>
<reference evidence="3" key="1">
    <citation type="submission" date="2018-12" db="EMBL/GenBank/DDBJ databases">
        <title>Tengunoibacter tsumagoiensis gen. nov., sp. nov., Dictyobacter kobayashii sp. nov., D. alpinus sp. nov., and D. joshuensis sp. nov. and description of Dictyobacteraceae fam. nov. within the order Ktedonobacterales isolated from Tengu-no-mugimeshi.</title>
        <authorList>
            <person name="Wang C.M."/>
            <person name="Zheng Y."/>
            <person name="Sakai Y."/>
            <person name="Toyoda A."/>
            <person name="Minakuchi Y."/>
            <person name="Abe K."/>
            <person name="Yokota A."/>
            <person name="Yabe S."/>
        </authorList>
    </citation>
    <scope>NUCLEOTIDE SEQUENCE [LARGE SCALE GENOMIC DNA]</scope>
    <source>
        <strain evidence="3">Uno16</strain>
    </source>
</reference>
<feature type="transmembrane region" description="Helical" evidence="1">
    <location>
        <begin position="24"/>
        <end position="45"/>
    </location>
</feature>
<dbReference type="EMBL" id="BIFT01000003">
    <property type="protein sequence ID" value="GCE32079.1"/>
    <property type="molecule type" value="Genomic_DNA"/>
</dbReference>
<gene>
    <name evidence="2" type="ORF">KDA_75630</name>
</gene>
<accession>A0A402BL77</accession>
<organism evidence="2 3">
    <name type="scientific">Dictyobacter alpinus</name>
    <dbReference type="NCBI Taxonomy" id="2014873"/>
    <lineage>
        <taxon>Bacteria</taxon>
        <taxon>Bacillati</taxon>
        <taxon>Chloroflexota</taxon>
        <taxon>Ktedonobacteria</taxon>
        <taxon>Ktedonobacterales</taxon>
        <taxon>Dictyobacteraceae</taxon>
        <taxon>Dictyobacter</taxon>
    </lineage>
</organism>
<feature type="transmembrane region" description="Helical" evidence="1">
    <location>
        <begin position="57"/>
        <end position="80"/>
    </location>
</feature>
<keyword evidence="3" id="KW-1185">Reference proteome</keyword>
<dbReference type="AlphaFoldDB" id="A0A402BL77"/>
<protein>
    <submittedName>
        <fullName evidence="2">Uncharacterized protein</fullName>
    </submittedName>
</protein>
<evidence type="ECO:0000313" key="2">
    <source>
        <dbReference type="EMBL" id="GCE32079.1"/>
    </source>
</evidence>
<comment type="caution">
    <text evidence="2">The sequence shown here is derived from an EMBL/GenBank/DDBJ whole genome shotgun (WGS) entry which is preliminary data.</text>
</comment>
<dbReference type="RefSeq" id="WP_126632081.1">
    <property type="nucleotide sequence ID" value="NZ_BIFT01000003.1"/>
</dbReference>